<dbReference type="EMBL" id="JXTC01000048">
    <property type="protein sequence ID" value="PON94865.1"/>
    <property type="molecule type" value="Genomic_DNA"/>
</dbReference>
<feature type="domain" description="EF-hand" evidence="2">
    <location>
        <begin position="18"/>
        <end position="53"/>
    </location>
</feature>
<organism evidence="3 4">
    <name type="scientific">Trema orientale</name>
    <name type="common">Charcoal tree</name>
    <name type="synonym">Celtis orientalis</name>
    <dbReference type="NCBI Taxonomy" id="63057"/>
    <lineage>
        <taxon>Eukaryota</taxon>
        <taxon>Viridiplantae</taxon>
        <taxon>Streptophyta</taxon>
        <taxon>Embryophyta</taxon>
        <taxon>Tracheophyta</taxon>
        <taxon>Spermatophyta</taxon>
        <taxon>Magnoliopsida</taxon>
        <taxon>eudicotyledons</taxon>
        <taxon>Gunneridae</taxon>
        <taxon>Pentapetalae</taxon>
        <taxon>rosids</taxon>
        <taxon>fabids</taxon>
        <taxon>Rosales</taxon>
        <taxon>Cannabaceae</taxon>
        <taxon>Trema</taxon>
    </lineage>
</organism>
<accession>A0A2P5FAQ7</accession>
<dbReference type="AlphaFoldDB" id="A0A2P5FAQ7"/>
<evidence type="ECO:0000259" key="2">
    <source>
        <dbReference type="PROSITE" id="PS50222"/>
    </source>
</evidence>
<evidence type="ECO:0000256" key="1">
    <source>
        <dbReference type="SAM" id="MobiDB-lite"/>
    </source>
</evidence>
<dbReference type="GO" id="GO:0005509">
    <property type="term" value="F:calcium ion binding"/>
    <property type="evidence" value="ECO:0007669"/>
    <property type="project" value="InterPro"/>
</dbReference>
<keyword evidence="4" id="KW-1185">Reference proteome</keyword>
<dbReference type="InParanoid" id="A0A2P5FAQ7"/>
<proteinExistence type="predicted"/>
<feature type="region of interest" description="Disordered" evidence="1">
    <location>
        <begin position="157"/>
        <end position="216"/>
    </location>
</feature>
<sequence length="264" mass="30054">MEDLRQTALAYYMVANDETRHVVGEIFKEMDPNNHGYVRFKEFSVYMDTVGCENMSSVEFYNELKQSQYDELHLDDIITLFYIIHSKRPFCGGKCKKFVKGTYFTCVKCFDFDHDEGTTFSVCSQCFADMNYEHRHEGFLDPIVLLHFKRMEALSSKQQSTTSMDSEAASSSSTTSDHIRTITSSTSYRPKRDLDRPRSSASSSSYSHSTDKQGTTSDSISYHYAIVPVVVQYKQSKMQTAIQFGQLVARIASIAVASQLCTIM</sequence>
<evidence type="ECO:0000313" key="4">
    <source>
        <dbReference type="Proteomes" id="UP000237000"/>
    </source>
</evidence>
<reference evidence="4" key="1">
    <citation type="submission" date="2016-06" db="EMBL/GenBank/DDBJ databases">
        <title>Parallel loss of symbiosis genes in relatives of nitrogen-fixing non-legume Parasponia.</title>
        <authorList>
            <person name="Van Velzen R."/>
            <person name="Holmer R."/>
            <person name="Bu F."/>
            <person name="Rutten L."/>
            <person name="Van Zeijl A."/>
            <person name="Liu W."/>
            <person name="Santuari L."/>
            <person name="Cao Q."/>
            <person name="Sharma T."/>
            <person name="Shen D."/>
            <person name="Roswanjaya Y."/>
            <person name="Wardhani T."/>
            <person name="Kalhor M.S."/>
            <person name="Jansen J."/>
            <person name="Van den Hoogen J."/>
            <person name="Gungor B."/>
            <person name="Hartog M."/>
            <person name="Hontelez J."/>
            <person name="Verver J."/>
            <person name="Yang W.-C."/>
            <person name="Schijlen E."/>
            <person name="Repin R."/>
            <person name="Schilthuizen M."/>
            <person name="Schranz E."/>
            <person name="Heidstra R."/>
            <person name="Miyata K."/>
            <person name="Fedorova E."/>
            <person name="Kohlen W."/>
            <person name="Bisseling T."/>
            <person name="Smit S."/>
            <person name="Geurts R."/>
        </authorList>
    </citation>
    <scope>NUCLEOTIDE SEQUENCE [LARGE SCALE GENOMIC DNA]</scope>
    <source>
        <strain evidence="4">cv. RG33-2</strain>
    </source>
</reference>
<feature type="compositionally biased region" description="Low complexity" evidence="1">
    <location>
        <begin position="160"/>
        <end position="187"/>
    </location>
</feature>
<dbReference type="SUPFAM" id="SSF47473">
    <property type="entry name" value="EF-hand"/>
    <property type="match status" value="1"/>
</dbReference>
<dbReference type="InterPro" id="IPR011992">
    <property type="entry name" value="EF-hand-dom_pair"/>
</dbReference>
<dbReference type="STRING" id="63057.A0A2P5FAQ7"/>
<dbReference type="Proteomes" id="UP000237000">
    <property type="component" value="Unassembled WGS sequence"/>
</dbReference>
<comment type="caution">
    <text evidence="3">The sequence shown here is derived from an EMBL/GenBank/DDBJ whole genome shotgun (WGS) entry which is preliminary data.</text>
</comment>
<dbReference type="OrthoDB" id="8785703at2759"/>
<gene>
    <name evidence="3" type="ORF">TorRG33x02_093780</name>
</gene>
<feature type="compositionally biased region" description="Low complexity" evidence="1">
    <location>
        <begin position="199"/>
        <end position="208"/>
    </location>
</feature>
<name>A0A2P5FAQ7_TREOI</name>
<dbReference type="PROSITE" id="PS50222">
    <property type="entry name" value="EF_HAND_2"/>
    <property type="match status" value="1"/>
</dbReference>
<evidence type="ECO:0000313" key="3">
    <source>
        <dbReference type="EMBL" id="PON94865.1"/>
    </source>
</evidence>
<protein>
    <submittedName>
        <fullName evidence="3">Parvalbumin</fullName>
    </submittedName>
</protein>
<dbReference type="InterPro" id="IPR002048">
    <property type="entry name" value="EF_hand_dom"/>
</dbReference>